<dbReference type="AlphaFoldDB" id="A0ABD1BCY3"/>
<dbReference type="EMBL" id="JBANAX010000299">
    <property type="protein sequence ID" value="KAL1214799.1"/>
    <property type="molecule type" value="Genomic_DNA"/>
</dbReference>
<evidence type="ECO:0000313" key="12">
    <source>
        <dbReference type="EMBL" id="KAL1214799.1"/>
    </source>
</evidence>
<reference evidence="12 13" key="1">
    <citation type="submission" date="2024-04" db="EMBL/GenBank/DDBJ databases">
        <title>Genome assembly C_amara_ONT_v2.</title>
        <authorList>
            <person name="Yant L."/>
            <person name="Moore C."/>
            <person name="Slenker M."/>
        </authorList>
    </citation>
    <scope>NUCLEOTIDE SEQUENCE [LARGE SCALE GENOMIC DNA]</scope>
    <source>
        <tissue evidence="12">Leaf</tissue>
    </source>
</reference>
<evidence type="ECO:0000256" key="4">
    <source>
        <dbReference type="ARBA" id="ARBA00022692"/>
    </source>
</evidence>
<dbReference type="GO" id="GO:0046872">
    <property type="term" value="F:metal ion binding"/>
    <property type="evidence" value="ECO:0007669"/>
    <property type="project" value="UniProtKB-KW"/>
</dbReference>
<dbReference type="InterPro" id="IPR001757">
    <property type="entry name" value="P_typ_ATPase"/>
</dbReference>
<evidence type="ECO:0000256" key="2">
    <source>
        <dbReference type="ARBA" id="ARBA00008804"/>
    </source>
</evidence>
<evidence type="ECO:0000313" key="13">
    <source>
        <dbReference type="Proteomes" id="UP001558713"/>
    </source>
</evidence>
<sequence length="485" mass="54751">MFPIQRRNYRDGINNLLVLLIGGIPISMPTVMSLMMNIGSWRLFQQGAIAKRMTTIEELASMDVLITDKTGTITLNKLSVDKTVPEKPQESLLPLFDPPKHDGENTIRRALNLGVNVKMTTGDELAIAKETGLKLGMGTKIYSSTSLLGQNKDESIARFHVDELIEEADGFADVLPEHKNEIVKKLQERKHICGMTSNGVNDVIALKKADIGIAFSDATEAERVASDIILIEPGLNVIINAVQTSRATLQQMKSYAIYVVSIPIRVVFGFMLIALIWKFDISPLMVLMIVILNDGTMTISKDKVKPSPKPDSWKFKEIFATGVVLGGYMALVTIVFFWTAYRTDFFPRMFNVRDLRGNEHEMMSALYLQVSIMSQALIFVTRSRRWSSFIDERPQLVLNFLIVQMIATIIAGYASWDVARMEGIGLGWAGVIWLYNIILYFPLDILKFAIRYLLTGKAWHKLIDNKLWHSRRNNNDDDELLVKLC</sequence>
<keyword evidence="13" id="KW-1185">Reference proteome</keyword>
<protein>
    <submittedName>
        <fullName evidence="12">ATPase 3, plasma membrane-type</fullName>
    </submittedName>
</protein>
<feature type="transmembrane region" description="Helical" evidence="11">
    <location>
        <begin position="426"/>
        <end position="443"/>
    </location>
</feature>
<feature type="transmembrane region" description="Helical" evidence="11">
    <location>
        <begin position="396"/>
        <end position="414"/>
    </location>
</feature>
<comment type="caution">
    <text evidence="12">The sequence shown here is derived from an EMBL/GenBank/DDBJ whole genome shotgun (WGS) entry which is preliminary data.</text>
</comment>
<keyword evidence="10 11" id="KW-0472">Membrane</keyword>
<dbReference type="GO" id="GO:0016020">
    <property type="term" value="C:membrane"/>
    <property type="evidence" value="ECO:0007669"/>
    <property type="project" value="UniProtKB-SubCell"/>
</dbReference>
<keyword evidence="4 11" id="KW-0812">Transmembrane</keyword>
<keyword evidence="6" id="KW-0547">Nucleotide-binding</keyword>
<evidence type="ECO:0000256" key="7">
    <source>
        <dbReference type="ARBA" id="ARBA00022840"/>
    </source>
</evidence>
<name>A0ABD1BCY3_CARAN</name>
<dbReference type="Proteomes" id="UP001558713">
    <property type="component" value="Unassembled WGS sequence"/>
</dbReference>
<evidence type="ECO:0000256" key="3">
    <source>
        <dbReference type="ARBA" id="ARBA00022553"/>
    </source>
</evidence>
<evidence type="ECO:0000256" key="8">
    <source>
        <dbReference type="ARBA" id="ARBA00022842"/>
    </source>
</evidence>
<keyword evidence="7" id="KW-0067">ATP-binding</keyword>
<feature type="transmembrane region" description="Helical" evidence="11">
    <location>
        <begin position="255"/>
        <end position="275"/>
    </location>
</feature>
<dbReference type="InterPro" id="IPR018303">
    <property type="entry name" value="ATPase_P-typ_P_site"/>
</dbReference>
<evidence type="ECO:0000256" key="1">
    <source>
        <dbReference type="ARBA" id="ARBA00004141"/>
    </source>
</evidence>
<dbReference type="FunFam" id="3.40.50.1000:FF:000211">
    <property type="entry name" value="Plasma membrane ATPase"/>
    <property type="match status" value="1"/>
</dbReference>
<dbReference type="InterPro" id="IPR023298">
    <property type="entry name" value="ATPase_P-typ_TM_dom_sf"/>
</dbReference>
<gene>
    <name evidence="12" type="ORF">V5N11_004357</name>
</gene>
<evidence type="ECO:0000256" key="9">
    <source>
        <dbReference type="ARBA" id="ARBA00022989"/>
    </source>
</evidence>
<dbReference type="Gene3D" id="3.40.50.1000">
    <property type="entry name" value="HAD superfamily/HAD-like"/>
    <property type="match status" value="2"/>
</dbReference>
<dbReference type="PANTHER" id="PTHR42861">
    <property type="entry name" value="CALCIUM-TRANSPORTING ATPASE"/>
    <property type="match status" value="1"/>
</dbReference>
<keyword evidence="3" id="KW-0597">Phosphoprotein</keyword>
<dbReference type="NCBIfam" id="TIGR01494">
    <property type="entry name" value="ATPase_P-type"/>
    <property type="match status" value="1"/>
</dbReference>
<evidence type="ECO:0000256" key="10">
    <source>
        <dbReference type="ARBA" id="ARBA00023136"/>
    </source>
</evidence>
<keyword evidence="5" id="KW-0479">Metal-binding</keyword>
<organism evidence="12 13">
    <name type="scientific">Cardamine amara subsp. amara</name>
    <dbReference type="NCBI Taxonomy" id="228776"/>
    <lineage>
        <taxon>Eukaryota</taxon>
        <taxon>Viridiplantae</taxon>
        <taxon>Streptophyta</taxon>
        <taxon>Embryophyta</taxon>
        <taxon>Tracheophyta</taxon>
        <taxon>Spermatophyta</taxon>
        <taxon>Magnoliopsida</taxon>
        <taxon>eudicotyledons</taxon>
        <taxon>Gunneridae</taxon>
        <taxon>Pentapetalae</taxon>
        <taxon>rosids</taxon>
        <taxon>malvids</taxon>
        <taxon>Brassicales</taxon>
        <taxon>Brassicaceae</taxon>
        <taxon>Cardamineae</taxon>
        <taxon>Cardamine</taxon>
    </lineage>
</organism>
<dbReference type="SUPFAM" id="SSF81665">
    <property type="entry name" value="Calcium ATPase, transmembrane domain M"/>
    <property type="match status" value="1"/>
</dbReference>
<comment type="similarity">
    <text evidence="2">Belongs to the cation transport ATPase (P-type) (TC 3.A.3) family. Type IIIA subfamily.</text>
</comment>
<evidence type="ECO:0000256" key="11">
    <source>
        <dbReference type="SAM" id="Phobius"/>
    </source>
</evidence>
<feature type="transmembrane region" description="Helical" evidence="11">
    <location>
        <begin position="16"/>
        <end position="36"/>
    </location>
</feature>
<evidence type="ECO:0000256" key="6">
    <source>
        <dbReference type="ARBA" id="ARBA00022741"/>
    </source>
</evidence>
<dbReference type="Pfam" id="PF00702">
    <property type="entry name" value="Hydrolase"/>
    <property type="match status" value="1"/>
</dbReference>
<dbReference type="InterPro" id="IPR036412">
    <property type="entry name" value="HAD-like_sf"/>
</dbReference>
<comment type="subcellular location">
    <subcellularLocation>
        <location evidence="1">Membrane</location>
        <topology evidence="1">Multi-pass membrane protein</topology>
    </subcellularLocation>
</comment>
<keyword evidence="8" id="KW-0460">Magnesium</keyword>
<dbReference type="PRINTS" id="PR00120">
    <property type="entry name" value="HATPASE"/>
</dbReference>
<dbReference type="InterPro" id="IPR023214">
    <property type="entry name" value="HAD_sf"/>
</dbReference>
<proteinExistence type="inferred from homology"/>
<dbReference type="Gene3D" id="1.20.1110.10">
    <property type="entry name" value="Calcium-transporting ATPase, transmembrane domain"/>
    <property type="match status" value="2"/>
</dbReference>
<dbReference type="SUPFAM" id="SSF56784">
    <property type="entry name" value="HAD-like"/>
    <property type="match status" value="1"/>
</dbReference>
<feature type="transmembrane region" description="Helical" evidence="11">
    <location>
        <begin position="361"/>
        <end position="380"/>
    </location>
</feature>
<feature type="transmembrane region" description="Helical" evidence="11">
    <location>
        <begin position="319"/>
        <end position="341"/>
    </location>
</feature>
<dbReference type="PROSITE" id="PS00154">
    <property type="entry name" value="ATPASE_E1_E2"/>
    <property type="match status" value="1"/>
</dbReference>
<accession>A0ABD1BCY3</accession>
<evidence type="ECO:0000256" key="5">
    <source>
        <dbReference type="ARBA" id="ARBA00022723"/>
    </source>
</evidence>
<dbReference type="GO" id="GO:0005524">
    <property type="term" value="F:ATP binding"/>
    <property type="evidence" value="ECO:0007669"/>
    <property type="project" value="UniProtKB-KW"/>
</dbReference>
<keyword evidence="9 11" id="KW-1133">Transmembrane helix</keyword>